<keyword evidence="4" id="KW-0808">Transferase</keyword>
<dbReference type="InterPro" id="IPR050482">
    <property type="entry name" value="Sensor_HK_TwoCompSys"/>
</dbReference>
<evidence type="ECO:0000313" key="11">
    <source>
        <dbReference type="EMBL" id="MBF6353787.1"/>
    </source>
</evidence>
<feature type="transmembrane region" description="Helical" evidence="9">
    <location>
        <begin position="153"/>
        <end position="176"/>
    </location>
</feature>
<dbReference type="Gene3D" id="1.20.5.1930">
    <property type="match status" value="1"/>
</dbReference>
<keyword evidence="6 11" id="KW-0418">Kinase</keyword>
<evidence type="ECO:0000313" key="12">
    <source>
        <dbReference type="Proteomes" id="UP000707731"/>
    </source>
</evidence>
<evidence type="ECO:0000259" key="10">
    <source>
        <dbReference type="Pfam" id="PF07730"/>
    </source>
</evidence>
<evidence type="ECO:0000256" key="5">
    <source>
        <dbReference type="ARBA" id="ARBA00022741"/>
    </source>
</evidence>
<keyword evidence="9" id="KW-0472">Membrane</keyword>
<protein>
    <recommendedName>
        <fullName evidence="2">histidine kinase</fullName>
        <ecNumber evidence="2">2.7.13.3</ecNumber>
    </recommendedName>
</protein>
<dbReference type="EC" id="2.7.13.3" evidence="2"/>
<feature type="transmembrane region" description="Helical" evidence="9">
    <location>
        <begin position="100"/>
        <end position="133"/>
    </location>
</feature>
<feature type="domain" description="Signal transduction histidine kinase subgroup 3 dimerisation and phosphoacceptor" evidence="10">
    <location>
        <begin position="213"/>
        <end position="277"/>
    </location>
</feature>
<dbReference type="GO" id="GO:0016301">
    <property type="term" value="F:kinase activity"/>
    <property type="evidence" value="ECO:0007669"/>
    <property type="project" value="UniProtKB-KW"/>
</dbReference>
<evidence type="ECO:0000256" key="4">
    <source>
        <dbReference type="ARBA" id="ARBA00022679"/>
    </source>
</evidence>
<keyword evidence="9" id="KW-1133">Transmembrane helix</keyword>
<evidence type="ECO:0000256" key="6">
    <source>
        <dbReference type="ARBA" id="ARBA00022777"/>
    </source>
</evidence>
<keyword evidence="3" id="KW-0597">Phosphoprotein</keyword>
<evidence type="ECO:0000256" key="1">
    <source>
        <dbReference type="ARBA" id="ARBA00000085"/>
    </source>
</evidence>
<name>A0ABS0D5P1_9NOCA</name>
<keyword evidence="7" id="KW-0067">ATP-binding</keyword>
<evidence type="ECO:0000256" key="2">
    <source>
        <dbReference type="ARBA" id="ARBA00012438"/>
    </source>
</evidence>
<keyword evidence="9" id="KW-0812">Transmembrane</keyword>
<dbReference type="CDD" id="cd16917">
    <property type="entry name" value="HATPase_UhpB-NarQ-NarX-like"/>
    <property type="match status" value="1"/>
</dbReference>
<evidence type="ECO:0000256" key="3">
    <source>
        <dbReference type="ARBA" id="ARBA00022553"/>
    </source>
</evidence>
<comment type="caution">
    <text evidence="11">The sequence shown here is derived from an EMBL/GenBank/DDBJ whole genome shotgun (WGS) entry which is preliminary data.</text>
</comment>
<dbReference type="Pfam" id="PF07730">
    <property type="entry name" value="HisKA_3"/>
    <property type="match status" value="1"/>
</dbReference>
<reference evidence="11 12" key="1">
    <citation type="submission" date="2020-10" db="EMBL/GenBank/DDBJ databases">
        <title>Identification of Nocardia species via Next-generation sequencing and recognition of intraspecies genetic diversity.</title>
        <authorList>
            <person name="Li P."/>
            <person name="Li P."/>
            <person name="Lu B."/>
        </authorList>
    </citation>
    <scope>NUCLEOTIDE SEQUENCE [LARGE SCALE GENOMIC DNA]</scope>
    <source>
        <strain evidence="11 12">BJ06-0143</strain>
    </source>
</reference>
<gene>
    <name evidence="11" type="ORF">IU449_04350</name>
</gene>
<dbReference type="PANTHER" id="PTHR24421">
    <property type="entry name" value="NITRATE/NITRITE SENSOR PROTEIN NARX-RELATED"/>
    <property type="match status" value="1"/>
</dbReference>
<comment type="catalytic activity">
    <reaction evidence="1">
        <text>ATP + protein L-histidine = ADP + protein N-phospho-L-histidine.</text>
        <dbReference type="EC" id="2.7.13.3"/>
    </reaction>
</comment>
<dbReference type="InterPro" id="IPR011712">
    <property type="entry name" value="Sig_transdc_His_kin_sub3_dim/P"/>
</dbReference>
<dbReference type="RefSeq" id="WP_195000644.1">
    <property type="nucleotide sequence ID" value="NZ_JADLQN010000001.1"/>
</dbReference>
<dbReference type="InterPro" id="IPR036890">
    <property type="entry name" value="HATPase_C_sf"/>
</dbReference>
<evidence type="ECO:0000256" key="8">
    <source>
        <dbReference type="ARBA" id="ARBA00023012"/>
    </source>
</evidence>
<keyword evidence="8" id="KW-0902">Two-component regulatory system</keyword>
<dbReference type="PANTHER" id="PTHR24421:SF10">
    <property type="entry name" value="NITRATE_NITRITE SENSOR PROTEIN NARQ"/>
    <property type="match status" value="1"/>
</dbReference>
<keyword evidence="5" id="KW-0547">Nucleotide-binding</keyword>
<feature type="transmembrane region" description="Helical" evidence="9">
    <location>
        <begin position="20"/>
        <end position="48"/>
    </location>
</feature>
<accession>A0ABS0D5P1</accession>
<dbReference type="Gene3D" id="3.30.565.10">
    <property type="entry name" value="Histidine kinase-like ATPase, C-terminal domain"/>
    <property type="match status" value="1"/>
</dbReference>
<sequence length="401" mass="42561">MTGGVTAAMRSGPRFLVTRWPWLSLVCLGIAGFLSALTMLGALPVLLLGVTRRLRVGLWEPMLRAHCARLRLVDPAVADRAGIEVRASAQGNRLPTVRHVAYVAGAAVSGAVAATAALFAVVIIVMLFAAPVLVRDDHFDLGPWTVDTAAGGWLLAGTGLVGTAVLLLFAGGWAVLESAMARHLLGFDADPWRVEASRLETARSGLLDAERSERALLESELHDRVQHRLVALSMRLGLVEAMDEDGPAGRLASDAHRQVDEALAELRAVLLGYSPRALIDKGLEPALADLVADVPLEVTIALDGLASARLPAPVEHMAYVVVSETLTNTVRHAQARQVTVRGARVDRVWTMSVTDDGVGGAHIRPSGGLDRLGRRLHALDGTLTVTSPPGGPTTIRMRCPT</sequence>
<dbReference type="Proteomes" id="UP000707731">
    <property type="component" value="Unassembled WGS sequence"/>
</dbReference>
<dbReference type="EMBL" id="JADLQN010000001">
    <property type="protein sequence ID" value="MBF6353787.1"/>
    <property type="molecule type" value="Genomic_DNA"/>
</dbReference>
<keyword evidence="12" id="KW-1185">Reference proteome</keyword>
<evidence type="ECO:0000256" key="9">
    <source>
        <dbReference type="SAM" id="Phobius"/>
    </source>
</evidence>
<proteinExistence type="predicted"/>
<organism evidence="11 12">
    <name type="scientific">Nocardia higoensis</name>
    <dbReference type="NCBI Taxonomy" id="228599"/>
    <lineage>
        <taxon>Bacteria</taxon>
        <taxon>Bacillati</taxon>
        <taxon>Actinomycetota</taxon>
        <taxon>Actinomycetes</taxon>
        <taxon>Mycobacteriales</taxon>
        <taxon>Nocardiaceae</taxon>
        <taxon>Nocardia</taxon>
    </lineage>
</organism>
<evidence type="ECO:0000256" key="7">
    <source>
        <dbReference type="ARBA" id="ARBA00022840"/>
    </source>
</evidence>
<dbReference type="SUPFAM" id="SSF55874">
    <property type="entry name" value="ATPase domain of HSP90 chaperone/DNA topoisomerase II/histidine kinase"/>
    <property type="match status" value="1"/>
</dbReference>